<evidence type="ECO:0000259" key="3">
    <source>
        <dbReference type="Pfam" id="PF01467"/>
    </source>
</evidence>
<evidence type="ECO:0000256" key="1">
    <source>
        <dbReference type="ARBA" id="ARBA00022679"/>
    </source>
</evidence>
<dbReference type="SUPFAM" id="SSF52374">
    <property type="entry name" value="Nucleotidylyl transferase"/>
    <property type="match status" value="1"/>
</dbReference>
<sequence length="130" mass="14728">MTLVLTYGTFDLLHVGHVNLLRRARAMGDRLVVGLSSDAFNAVKQKQATQCYADRAEVLRAIRYVDEVFPEENWEQKAADIHRLGADLLVMGSDWTGHFDDLARHCRVHYLPRTENISSSSLKASIRAMQ</sequence>
<dbReference type="PANTHER" id="PTHR43793">
    <property type="entry name" value="FAD SYNTHASE"/>
    <property type="match status" value="1"/>
</dbReference>
<dbReference type="InterPro" id="IPR004821">
    <property type="entry name" value="Cyt_trans-like"/>
</dbReference>
<dbReference type="Gene3D" id="3.40.50.620">
    <property type="entry name" value="HUPs"/>
    <property type="match status" value="1"/>
</dbReference>
<dbReference type="RefSeq" id="WP_057639720.1">
    <property type="nucleotide sequence ID" value="NZ_LDJP01000012.1"/>
</dbReference>
<dbReference type="STRING" id="659018.ABB34_02800"/>
<proteinExistence type="predicted"/>
<keyword evidence="1 4" id="KW-0808">Transferase</keyword>
<dbReference type="OrthoDB" id="9802794at2"/>
<dbReference type="PANTHER" id="PTHR43793:SF1">
    <property type="entry name" value="FAD SYNTHASE"/>
    <property type="match status" value="1"/>
</dbReference>
<name>A0A0R0EC65_9GAMM</name>
<dbReference type="Pfam" id="PF01467">
    <property type="entry name" value="CTP_transf_like"/>
    <property type="match status" value="1"/>
</dbReference>
<keyword evidence="5" id="KW-1185">Reference proteome</keyword>
<dbReference type="Proteomes" id="UP000050940">
    <property type="component" value="Unassembled WGS sequence"/>
</dbReference>
<reference evidence="4 5" key="1">
    <citation type="submission" date="2015-05" db="EMBL/GenBank/DDBJ databases">
        <title>Genome sequencing and analysis of members of genus Stenotrophomonas.</title>
        <authorList>
            <person name="Patil P.P."/>
            <person name="Midha S."/>
            <person name="Patil P.B."/>
        </authorList>
    </citation>
    <scope>NUCLEOTIDE SEQUENCE [LARGE SCALE GENOMIC DNA]</scope>
    <source>
        <strain evidence="4 5">JCM 16244</strain>
    </source>
</reference>
<dbReference type="PATRIC" id="fig|659018.3.peg.421"/>
<keyword evidence="2 4" id="KW-0548">Nucleotidyltransferase</keyword>
<evidence type="ECO:0000313" key="5">
    <source>
        <dbReference type="Proteomes" id="UP000050940"/>
    </source>
</evidence>
<feature type="domain" description="Cytidyltransferase-like" evidence="3">
    <location>
        <begin position="5"/>
        <end position="122"/>
    </location>
</feature>
<comment type="caution">
    <text evidence="4">The sequence shown here is derived from an EMBL/GenBank/DDBJ whole genome shotgun (WGS) entry which is preliminary data.</text>
</comment>
<dbReference type="GO" id="GO:0016779">
    <property type="term" value="F:nucleotidyltransferase activity"/>
    <property type="evidence" value="ECO:0007669"/>
    <property type="project" value="UniProtKB-KW"/>
</dbReference>
<evidence type="ECO:0000313" key="4">
    <source>
        <dbReference type="EMBL" id="KRG87912.1"/>
    </source>
</evidence>
<protein>
    <submittedName>
        <fullName evidence="4">Glycerol-3-phosphate cytidylyltransferase</fullName>
    </submittedName>
</protein>
<dbReference type="EMBL" id="LDJP01000012">
    <property type="protein sequence ID" value="KRG87912.1"/>
    <property type="molecule type" value="Genomic_DNA"/>
</dbReference>
<organism evidence="4 5">
    <name type="scientific">Stenotrophomonas daejeonensis</name>
    <dbReference type="NCBI Taxonomy" id="659018"/>
    <lineage>
        <taxon>Bacteria</taxon>
        <taxon>Pseudomonadati</taxon>
        <taxon>Pseudomonadota</taxon>
        <taxon>Gammaproteobacteria</taxon>
        <taxon>Lysobacterales</taxon>
        <taxon>Lysobacteraceae</taxon>
        <taxon>Stenotrophomonas</taxon>
    </lineage>
</organism>
<dbReference type="InterPro" id="IPR050385">
    <property type="entry name" value="Archaeal_FAD_synthase"/>
</dbReference>
<evidence type="ECO:0000256" key="2">
    <source>
        <dbReference type="ARBA" id="ARBA00022695"/>
    </source>
</evidence>
<dbReference type="AlphaFoldDB" id="A0A0R0EC65"/>
<dbReference type="NCBIfam" id="TIGR00125">
    <property type="entry name" value="cyt_tran_rel"/>
    <property type="match status" value="1"/>
</dbReference>
<accession>A0A0R0EC65</accession>
<gene>
    <name evidence="4" type="ORF">ABB34_02800</name>
</gene>
<dbReference type="InterPro" id="IPR014729">
    <property type="entry name" value="Rossmann-like_a/b/a_fold"/>
</dbReference>